<evidence type="ECO:0000313" key="1">
    <source>
        <dbReference type="EMBL" id="MCJ8501255.1"/>
    </source>
</evidence>
<dbReference type="Gene3D" id="1.10.10.10">
    <property type="entry name" value="Winged helix-like DNA-binding domain superfamily/Winged helix DNA-binding domain"/>
    <property type="match status" value="1"/>
</dbReference>
<sequence length="192" mass="22143">MKLRDIRTLTLLQEMDKENPPTQRELAERLDVSLGLVNLYIKQLVQKSYFKIRTYPRNRVGYLLTPKGLLEKTRLTCDFIQHSLDFYRMAKSKLENTLKQLEQEGVRTIVLYGSNEIAEIAYLALKQTNLELAAVIDDEKAGQLFLGQTVIPASALIDLHFDRLLDTRIPPEGGKYKPLPVPRKKQVPMIQY</sequence>
<dbReference type="SUPFAM" id="SSF46785">
    <property type="entry name" value="Winged helix' DNA-binding domain"/>
    <property type="match status" value="1"/>
</dbReference>
<comment type="caution">
    <text evidence="1">The sequence shown here is derived from an EMBL/GenBank/DDBJ whole genome shotgun (WGS) entry which is preliminary data.</text>
</comment>
<dbReference type="AlphaFoldDB" id="A0AA41UIY0"/>
<gene>
    <name evidence="1" type="ORF">MRX98_11780</name>
</gene>
<dbReference type="Pfam" id="PF13412">
    <property type="entry name" value="HTH_24"/>
    <property type="match status" value="1"/>
</dbReference>
<protein>
    <submittedName>
        <fullName evidence="1">Winged helix-turn-helix transcriptional regulator</fullName>
    </submittedName>
</protein>
<accession>A0AA41UIY0</accession>
<name>A0AA41UIY0_9BACT</name>
<proteinExistence type="predicted"/>
<evidence type="ECO:0000313" key="2">
    <source>
        <dbReference type="Proteomes" id="UP001165427"/>
    </source>
</evidence>
<dbReference type="RefSeq" id="WP_246908129.1">
    <property type="nucleotide sequence ID" value="NZ_JALJRB010000012.1"/>
</dbReference>
<reference evidence="1" key="1">
    <citation type="submission" date="2022-04" db="EMBL/GenBank/DDBJ databases">
        <title>Desulfatitalea alkaliphila sp. nov., a novel anaerobic sulfate-reducing bacterium isolated from terrestrial mud volcano, Taman Peninsula, Russia.</title>
        <authorList>
            <person name="Khomyakova M.A."/>
            <person name="Merkel A.Y."/>
            <person name="Slobodkin A.I."/>
        </authorList>
    </citation>
    <scope>NUCLEOTIDE SEQUENCE</scope>
    <source>
        <strain evidence="1">M08but</strain>
    </source>
</reference>
<organism evidence="1 2">
    <name type="scientific">Desulfatitalea alkaliphila</name>
    <dbReference type="NCBI Taxonomy" id="2929485"/>
    <lineage>
        <taxon>Bacteria</taxon>
        <taxon>Pseudomonadati</taxon>
        <taxon>Thermodesulfobacteriota</taxon>
        <taxon>Desulfobacteria</taxon>
        <taxon>Desulfobacterales</taxon>
        <taxon>Desulfosarcinaceae</taxon>
        <taxon>Desulfatitalea</taxon>
    </lineage>
</organism>
<dbReference type="Proteomes" id="UP001165427">
    <property type="component" value="Unassembled WGS sequence"/>
</dbReference>
<dbReference type="InterPro" id="IPR036390">
    <property type="entry name" value="WH_DNA-bd_sf"/>
</dbReference>
<dbReference type="EMBL" id="JALJRB010000012">
    <property type="protein sequence ID" value="MCJ8501255.1"/>
    <property type="molecule type" value="Genomic_DNA"/>
</dbReference>
<dbReference type="InterPro" id="IPR036388">
    <property type="entry name" value="WH-like_DNA-bd_sf"/>
</dbReference>
<keyword evidence="2" id="KW-1185">Reference proteome</keyword>